<organism evidence="1 2">
    <name type="scientific">Letharia columbiana</name>
    <dbReference type="NCBI Taxonomy" id="112416"/>
    <lineage>
        <taxon>Eukaryota</taxon>
        <taxon>Fungi</taxon>
        <taxon>Dikarya</taxon>
        <taxon>Ascomycota</taxon>
        <taxon>Pezizomycotina</taxon>
        <taxon>Lecanoromycetes</taxon>
        <taxon>OSLEUM clade</taxon>
        <taxon>Lecanoromycetidae</taxon>
        <taxon>Lecanorales</taxon>
        <taxon>Lecanorineae</taxon>
        <taxon>Parmeliaceae</taxon>
        <taxon>Letharia</taxon>
    </lineage>
</organism>
<accession>A0A8H6FZ83</accession>
<dbReference type="EMBL" id="JACCJC010000014">
    <property type="protein sequence ID" value="KAF6237420.1"/>
    <property type="molecule type" value="Genomic_DNA"/>
</dbReference>
<comment type="caution">
    <text evidence="1">The sequence shown here is derived from an EMBL/GenBank/DDBJ whole genome shotgun (WGS) entry which is preliminary data.</text>
</comment>
<evidence type="ECO:0000313" key="2">
    <source>
        <dbReference type="Proteomes" id="UP000578531"/>
    </source>
</evidence>
<proteinExistence type="predicted"/>
<protein>
    <submittedName>
        <fullName evidence="1">Uncharacterized protein</fullName>
    </submittedName>
</protein>
<sequence length="198" mass="21865">MNFFGHKSQVLGPACSPNILNIVTLPKNEGTVATPPGIPDPEALNCTLKQSSFQRKAKDIVRVGRGCAEQLDISFQRTIRVSDGEGDSELPPGMGSFPLYSVANYAKELPKGIAAKGGLFLPMYYRPKREAMWISIKSKTPFPIRIFVGGVNAISGEPTGDNEAIMMRRLSFMEKKKSIRYYIVTPKQHWLDGIATDM</sequence>
<name>A0A8H6FZ83_9LECA</name>
<keyword evidence="2" id="KW-1185">Reference proteome</keyword>
<reference evidence="1 2" key="1">
    <citation type="journal article" date="2020" name="Genomics">
        <title>Complete, high-quality genomes from long-read metagenomic sequencing of two wolf lichen thalli reveals enigmatic genome architecture.</title>
        <authorList>
            <person name="McKenzie S.K."/>
            <person name="Walston R.F."/>
            <person name="Allen J.L."/>
        </authorList>
    </citation>
    <scope>NUCLEOTIDE SEQUENCE [LARGE SCALE GENOMIC DNA]</scope>
    <source>
        <strain evidence="1">WasteWater2</strain>
    </source>
</reference>
<evidence type="ECO:0000313" key="1">
    <source>
        <dbReference type="EMBL" id="KAF6237420.1"/>
    </source>
</evidence>
<dbReference type="GeneID" id="59285975"/>
<dbReference type="RefSeq" id="XP_037166744.1">
    <property type="nucleotide sequence ID" value="XM_037306234.1"/>
</dbReference>
<dbReference type="AlphaFoldDB" id="A0A8H6FZ83"/>
<dbReference type="Proteomes" id="UP000578531">
    <property type="component" value="Unassembled WGS sequence"/>
</dbReference>
<gene>
    <name evidence="1" type="ORF">HO173_004310</name>
</gene>
<dbReference type="OrthoDB" id="428577at2759"/>